<keyword evidence="3" id="KW-1185">Reference proteome</keyword>
<dbReference type="AlphaFoldDB" id="A0AAN8F8X8"/>
<protein>
    <submittedName>
        <fullName evidence="2">Uncharacterized protein</fullName>
    </submittedName>
</protein>
<feature type="compositionally biased region" description="Acidic residues" evidence="1">
    <location>
        <begin position="55"/>
        <end position="64"/>
    </location>
</feature>
<name>A0AAN8F8X8_TRICO</name>
<dbReference type="EMBL" id="WIXE01022717">
    <property type="protein sequence ID" value="KAK5967243.1"/>
    <property type="molecule type" value="Genomic_DNA"/>
</dbReference>
<gene>
    <name evidence="2" type="ORF">GCK32_021427</name>
</gene>
<dbReference type="Proteomes" id="UP001331761">
    <property type="component" value="Unassembled WGS sequence"/>
</dbReference>
<reference evidence="2 3" key="1">
    <citation type="submission" date="2019-10" db="EMBL/GenBank/DDBJ databases">
        <title>Assembly and Annotation for the nematode Trichostrongylus colubriformis.</title>
        <authorList>
            <person name="Martin J."/>
        </authorList>
    </citation>
    <scope>NUCLEOTIDE SEQUENCE [LARGE SCALE GENOMIC DNA]</scope>
    <source>
        <strain evidence="2">G859</strain>
        <tissue evidence="2">Whole worm</tissue>
    </source>
</reference>
<sequence length="172" mass="19839">MGMVEAEAVSDGREQEPPVPREVGLNVDVGEEVDVVMVKKREGSHANDGDHKSEEEDESDEMDDEAFSHIAESPELYRSYMEISGTLLQVSEYEPRIGVVRSRWTALELALWASQMKMSMFLKTFFWKPSSSEEPAVEKVYGARRNFLMSMVKRHYEVEYTVDTPFLWFNFP</sequence>
<organism evidence="2 3">
    <name type="scientific">Trichostrongylus colubriformis</name>
    <name type="common">Black scour worm</name>
    <dbReference type="NCBI Taxonomy" id="6319"/>
    <lineage>
        <taxon>Eukaryota</taxon>
        <taxon>Metazoa</taxon>
        <taxon>Ecdysozoa</taxon>
        <taxon>Nematoda</taxon>
        <taxon>Chromadorea</taxon>
        <taxon>Rhabditida</taxon>
        <taxon>Rhabditina</taxon>
        <taxon>Rhabditomorpha</taxon>
        <taxon>Strongyloidea</taxon>
        <taxon>Trichostrongylidae</taxon>
        <taxon>Trichostrongylus</taxon>
    </lineage>
</organism>
<proteinExistence type="predicted"/>
<evidence type="ECO:0000313" key="2">
    <source>
        <dbReference type="EMBL" id="KAK5967243.1"/>
    </source>
</evidence>
<evidence type="ECO:0000256" key="1">
    <source>
        <dbReference type="SAM" id="MobiDB-lite"/>
    </source>
</evidence>
<feature type="region of interest" description="Disordered" evidence="1">
    <location>
        <begin position="1"/>
        <end position="64"/>
    </location>
</feature>
<evidence type="ECO:0000313" key="3">
    <source>
        <dbReference type="Proteomes" id="UP001331761"/>
    </source>
</evidence>
<comment type="caution">
    <text evidence="2">The sequence shown here is derived from an EMBL/GenBank/DDBJ whole genome shotgun (WGS) entry which is preliminary data.</text>
</comment>
<feature type="compositionally biased region" description="Basic and acidic residues" evidence="1">
    <location>
        <begin position="37"/>
        <end position="54"/>
    </location>
</feature>
<accession>A0AAN8F8X8</accession>